<evidence type="ECO:0000313" key="1">
    <source>
        <dbReference type="EMBL" id="KAL0168916.1"/>
    </source>
</evidence>
<feature type="non-terminal residue" evidence="1">
    <location>
        <position position="56"/>
    </location>
</feature>
<dbReference type="Proteomes" id="UP001529510">
    <property type="component" value="Unassembled WGS sequence"/>
</dbReference>
<organism evidence="1 2">
    <name type="scientific">Cirrhinus mrigala</name>
    <name type="common">Mrigala</name>
    <dbReference type="NCBI Taxonomy" id="683832"/>
    <lineage>
        <taxon>Eukaryota</taxon>
        <taxon>Metazoa</taxon>
        <taxon>Chordata</taxon>
        <taxon>Craniata</taxon>
        <taxon>Vertebrata</taxon>
        <taxon>Euteleostomi</taxon>
        <taxon>Actinopterygii</taxon>
        <taxon>Neopterygii</taxon>
        <taxon>Teleostei</taxon>
        <taxon>Ostariophysi</taxon>
        <taxon>Cypriniformes</taxon>
        <taxon>Cyprinidae</taxon>
        <taxon>Labeoninae</taxon>
        <taxon>Labeonini</taxon>
        <taxon>Cirrhinus</taxon>
    </lineage>
</organism>
<reference evidence="1 2" key="1">
    <citation type="submission" date="2024-05" db="EMBL/GenBank/DDBJ databases">
        <title>Genome sequencing and assembly of Indian major carp, Cirrhinus mrigala (Hamilton, 1822).</title>
        <authorList>
            <person name="Mohindra V."/>
            <person name="Chowdhury L.M."/>
            <person name="Lal K."/>
            <person name="Jena J.K."/>
        </authorList>
    </citation>
    <scope>NUCLEOTIDE SEQUENCE [LARGE SCALE GENOMIC DNA]</scope>
    <source>
        <strain evidence="1">CM1030</strain>
        <tissue evidence="1">Blood</tissue>
    </source>
</reference>
<name>A0ABD0P798_CIRMR</name>
<accession>A0ABD0P798</accession>
<gene>
    <name evidence="1" type="ORF">M9458_037138</name>
</gene>
<protein>
    <submittedName>
        <fullName evidence="1">Uncharacterized protein</fullName>
    </submittedName>
</protein>
<evidence type="ECO:0000313" key="2">
    <source>
        <dbReference type="Proteomes" id="UP001529510"/>
    </source>
</evidence>
<comment type="caution">
    <text evidence="1">The sequence shown here is derived from an EMBL/GenBank/DDBJ whole genome shotgun (WGS) entry which is preliminary data.</text>
</comment>
<sequence length="56" mass="6218">MEHSAHHTLLLEIRCLTDRYTNILGGGGKDIYRMSNSFTAIARLLGRKLEADSALS</sequence>
<dbReference type="AlphaFoldDB" id="A0ABD0P798"/>
<proteinExistence type="predicted"/>
<keyword evidence="2" id="KW-1185">Reference proteome</keyword>
<dbReference type="EMBL" id="JAMKFB020000018">
    <property type="protein sequence ID" value="KAL0168916.1"/>
    <property type="molecule type" value="Genomic_DNA"/>
</dbReference>